<proteinExistence type="predicted"/>
<gene>
    <name evidence="1" type="ORF">BRCON_2039</name>
</gene>
<evidence type="ECO:0000313" key="2">
    <source>
        <dbReference type="Proteomes" id="UP000262583"/>
    </source>
</evidence>
<evidence type="ECO:0000313" key="1">
    <source>
        <dbReference type="EMBL" id="AXA36816.1"/>
    </source>
</evidence>
<sequence>MPEVSQVHIDTALTHVSVAYRNGDYIADEVAPRVAVRKQSDKYFVYDPQREMIRQTPDLRSPGAEATEVDFALSSDSYFCEDHALEAAIPDEERENADPPLQPDIDRTELLTEKIALNREIALETLLRTATMIPETSLDPTEHWNDPATDPLQYFQLARESIFQNAQRRANVVVLPYRVFDVLRNHPRIVERIKYTTAGVVTEQLLAQVLDVDRVLVPRAFKNIARKGQPPICVSVWENEVFVLHVPPRPALKQVMAAATFVWTGVGGSVGGWLVERWRENRRKADMIRVQMYYDHKLIAPGAAYRILNVVD</sequence>
<reference evidence="1 2" key="1">
    <citation type="submission" date="2018-05" db="EMBL/GenBank/DDBJ databases">
        <title>A metagenomic window into the 2 km-deep terrestrial subsurface aquifer revealed taxonomically and functionally diverse microbial community comprising novel uncultured bacterial lineages.</title>
        <authorList>
            <person name="Kadnikov V.V."/>
            <person name="Mardanov A.V."/>
            <person name="Beletsky A.V."/>
            <person name="Banks D."/>
            <person name="Pimenov N.V."/>
            <person name="Frank Y.A."/>
            <person name="Karnachuk O.V."/>
            <person name="Ravin N.V."/>
        </authorList>
    </citation>
    <scope>NUCLEOTIDE SEQUENCE [LARGE SCALE GENOMIC DNA]</scope>
    <source>
        <strain evidence="1">BY</strain>
    </source>
</reference>
<dbReference type="Gene3D" id="3.90.1690.10">
    <property type="entry name" value="phage-related protein like domain"/>
    <property type="match status" value="1"/>
</dbReference>
<dbReference type="InterPro" id="IPR053738">
    <property type="entry name" value="Lambda_capsid_assembly"/>
</dbReference>
<dbReference type="Proteomes" id="UP000262583">
    <property type="component" value="Chromosome"/>
</dbReference>
<organism evidence="1 2">
    <name type="scientific">Sumerlaea chitinivorans</name>
    <dbReference type="NCBI Taxonomy" id="2250252"/>
    <lineage>
        <taxon>Bacteria</taxon>
        <taxon>Candidatus Sumerlaeota</taxon>
        <taxon>Candidatus Sumerlaeia</taxon>
        <taxon>Candidatus Sumerlaeales</taxon>
        <taxon>Candidatus Sumerlaeaceae</taxon>
        <taxon>Candidatus Sumerlaea</taxon>
    </lineage>
</organism>
<protein>
    <submittedName>
        <fullName evidence="1">Phage protein</fullName>
    </submittedName>
</protein>
<name>A0A2Z4Y730_SUMC1</name>
<dbReference type="EMBL" id="CP030759">
    <property type="protein sequence ID" value="AXA36816.1"/>
    <property type="molecule type" value="Genomic_DNA"/>
</dbReference>
<dbReference type="AlphaFoldDB" id="A0A2Z4Y730"/>
<dbReference type="KEGG" id="schv:BRCON_2039"/>
<accession>A0A2Z4Y730</accession>